<evidence type="ECO:0000256" key="6">
    <source>
        <dbReference type="ARBA" id="ARBA00022695"/>
    </source>
</evidence>
<dbReference type="CDD" id="cd12113">
    <property type="entry name" value="PHP_PolIIIA_DnaE3"/>
    <property type="match status" value="1"/>
</dbReference>
<dbReference type="EC" id="2.7.7.7" evidence="3"/>
<evidence type="ECO:0000256" key="10">
    <source>
        <dbReference type="ARBA" id="ARBA00049244"/>
    </source>
</evidence>
<evidence type="ECO:0000313" key="13">
    <source>
        <dbReference type="Proteomes" id="UP001321786"/>
    </source>
</evidence>
<dbReference type="RefSeq" id="WP_338535362.1">
    <property type="nucleotide sequence ID" value="NZ_AP028654.1"/>
</dbReference>
<dbReference type="Gene3D" id="2.40.50.140">
    <property type="entry name" value="Nucleic acid-binding proteins"/>
    <property type="match status" value="1"/>
</dbReference>
<evidence type="ECO:0000313" key="12">
    <source>
        <dbReference type="EMBL" id="BEP29745.1"/>
    </source>
</evidence>
<dbReference type="SMART" id="SM00481">
    <property type="entry name" value="POLIIIAc"/>
    <property type="match status" value="1"/>
</dbReference>
<keyword evidence="8" id="KW-0239">DNA-directed DNA polymerase</keyword>
<sequence>MESKFVHLHLHTEYSLLDGFCRTDRLFEKAKKLGMTSVAITDHGVMYGVVDFYKKAKEYGIKPIIGCEVYVSENDLSSKNGNEDKKRGHLVLLAKNEVGYKNLIKLVSLGFTKGFYYKPRIDYKVLSKYSKGLIALSACLAGDVQKLLIDNRYEDAKNMALKINSIMGKGNFYLEIQDQGLNLQKKINPYILSLSKDTEIELVATNDVHYIDKHDSDAHDVLLCIQTGKHVDDEKRLKFPSDEFYFKSYEEMLSAMPYAKVAIENTVKIAEKCNFDFNFNEMHLPEYELEENQNAKELLRELCYKGLNKLYDVNDKHIKRLEFELKTIDSMGYNDYFLIVWDFIKFAKDNGIVVGPGRGSCNGSIVSYVLNITTVDPLEYDLIFERFLNPERVTMPDIDIDFEDDRRSEVIDYVIKKYGKDKVAQIITFGTFGAKAAIRDVGRVLNIPYSEVDKIAKEIPFQIGITIEKAIKQNKKLKDIYESNQMIKKLIDTARKIEGVPRHTSTHAAGIVISKKSIDEYVPLYLQDGNVSTQFNMILLEELGLLKMDFLGLRTLSVIKNTTKLLKKSRNIDIDIEKIPLDDQSVYKLIGKGDTLGIFQLESTGMRKFLRELKPSSLEDIIAATSLYRPGPMDSIPKYLKNKNALNQDYFITDKLKPILSVTYGCLVYQEQVMQIVRDLGGYTFGRSDLVRRAMSKKKMKVMEEERNNFVFGKKDANGNILIDGCIRRGIDEKKANEIFDDMIDFAKYAFNKSHAAGYSIIIYRTAFLKTHYPLEYRASLMSSFMGNQNKIALYIDDCRKNSIEILPPDINKSFKNFSVENGAIRYSFKAIKNVGNGMIESVLEERKNGEFSDFNNFCERVDPKELNKKAVESMIKSGTFDSFRLKRSQLISMYESIIESIHIKSRNNVKGQFSLFDSNMDIDMGDISKFKYPNIKEFPLMEKLNFEKEMIGVYLSSHPLETYRELIDKMDTFDLVNINEENIMNVEGKSIVIAGVISKITNKNTRKNEMMSFINIEDYNGVIEAIVFPRLFIRRRNIINIGEFIVARGRINVKDENDIKMILDDIEILNEENSKKYIRKELNRKRIFIKIDSYDEIVIKRIYSILKNYKGENKVVIYLANEKKKMIVDKKLWVSSEIGMIKELKKYLGEENVVLK</sequence>
<dbReference type="InterPro" id="IPR040982">
    <property type="entry name" value="DNA_pol3_finger"/>
</dbReference>
<dbReference type="InterPro" id="IPR011708">
    <property type="entry name" value="DNA_pol3_alpha_NTPase_dom"/>
</dbReference>
<dbReference type="InterPro" id="IPR016195">
    <property type="entry name" value="Pol/histidinol_Pase-like"/>
</dbReference>
<evidence type="ECO:0000256" key="7">
    <source>
        <dbReference type="ARBA" id="ARBA00022705"/>
    </source>
</evidence>
<dbReference type="GO" id="GO:0003887">
    <property type="term" value="F:DNA-directed DNA polymerase activity"/>
    <property type="evidence" value="ECO:0007669"/>
    <property type="project" value="UniProtKB-KW"/>
</dbReference>
<dbReference type="GO" id="GO:0005737">
    <property type="term" value="C:cytoplasm"/>
    <property type="evidence" value="ECO:0007669"/>
    <property type="project" value="UniProtKB-SubCell"/>
</dbReference>
<dbReference type="InterPro" id="IPR012340">
    <property type="entry name" value="NA-bd_OB-fold"/>
</dbReference>
<dbReference type="Proteomes" id="UP001321786">
    <property type="component" value="Chromosome"/>
</dbReference>
<feature type="domain" description="Polymerase/histidinol phosphatase N-terminal" evidence="11">
    <location>
        <begin position="6"/>
        <end position="73"/>
    </location>
</feature>
<keyword evidence="7" id="KW-0235">DNA replication</keyword>
<dbReference type="Pfam" id="PF07733">
    <property type="entry name" value="DNA_pol3_alpha"/>
    <property type="match status" value="1"/>
</dbReference>
<evidence type="ECO:0000256" key="9">
    <source>
        <dbReference type="ARBA" id="ARBA00025611"/>
    </source>
</evidence>
<keyword evidence="13" id="KW-1185">Reference proteome</keyword>
<dbReference type="SUPFAM" id="SSF160975">
    <property type="entry name" value="AF1531-like"/>
    <property type="match status" value="1"/>
</dbReference>
<dbReference type="Pfam" id="PF01336">
    <property type="entry name" value="tRNA_anti-codon"/>
    <property type="match status" value="1"/>
</dbReference>
<evidence type="ECO:0000256" key="2">
    <source>
        <dbReference type="ARBA" id="ARBA00009496"/>
    </source>
</evidence>
<keyword evidence="5" id="KW-0808">Transferase</keyword>
<evidence type="ECO:0000256" key="3">
    <source>
        <dbReference type="ARBA" id="ARBA00012417"/>
    </source>
</evidence>
<dbReference type="PANTHER" id="PTHR32294:SF0">
    <property type="entry name" value="DNA POLYMERASE III SUBUNIT ALPHA"/>
    <property type="match status" value="1"/>
</dbReference>
<gene>
    <name evidence="12" type="ORF">HLPR_20760</name>
</gene>
<dbReference type="InterPro" id="IPR004365">
    <property type="entry name" value="NA-bd_OB_tRNA"/>
</dbReference>
<comment type="similarity">
    <text evidence="2">Belongs to the DNA polymerase type-C family. DnaE subfamily.</text>
</comment>
<reference evidence="12 13" key="1">
    <citation type="submission" date="2023-08" db="EMBL/GenBank/DDBJ databases">
        <title>Helicovermis profunda gen. nov., sp. nov., a novel mesophilic, fermentative bacterium within the Bacillota from a deep-sea hydrothermal vent chimney.</title>
        <authorList>
            <person name="Miyazaki U."/>
            <person name="Mizutani D."/>
            <person name="Hashimoto Y."/>
            <person name="Tame A."/>
            <person name="Sawayama S."/>
            <person name="Miyazaki J."/>
            <person name="Takai K."/>
            <person name="Nakagawa S."/>
        </authorList>
    </citation>
    <scope>NUCLEOTIDE SEQUENCE [LARGE SCALE GENOMIC DNA]</scope>
    <source>
        <strain evidence="12 13">S502</strain>
    </source>
</reference>
<dbReference type="InterPro" id="IPR041931">
    <property type="entry name" value="DNA_pol3_alpha_thumb_dom"/>
</dbReference>
<dbReference type="InterPro" id="IPR029460">
    <property type="entry name" value="DNAPol_HHH"/>
</dbReference>
<dbReference type="Pfam" id="PF02811">
    <property type="entry name" value="PHP"/>
    <property type="match status" value="1"/>
</dbReference>
<evidence type="ECO:0000256" key="4">
    <source>
        <dbReference type="ARBA" id="ARBA00019114"/>
    </source>
</evidence>
<protein>
    <recommendedName>
        <fullName evidence="4">DNA polymerase III subunit alpha</fullName>
        <ecNumber evidence="3">2.7.7.7</ecNumber>
    </recommendedName>
</protein>
<evidence type="ECO:0000256" key="8">
    <source>
        <dbReference type="ARBA" id="ARBA00022932"/>
    </source>
</evidence>
<dbReference type="GO" id="GO:0003676">
    <property type="term" value="F:nucleic acid binding"/>
    <property type="evidence" value="ECO:0007669"/>
    <property type="project" value="InterPro"/>
</dbReference>
<name>A0AAU9E6J8_9FIRM</name>
<dbReference type="KEGG" id="hprf:HLPR_20760"/>
<comment type="catalytic activity">
    <reaction evidence="10">
        <text>DNA(n) + a 2'-deoxyribonucleoside 5'-triphosphate = DNA(n+1) + diphosphate</text>
        <dbReference type="Rhea" id="RHEA:22508"/>
        <dbReference type="Rhea" id="RHEA-COMP:17339"/>
        <dbReference type="Rhea" id="RHEA-COMP:17340"/>
        <dbReference type="ChEBI" id="CHEBI:33019"/>
        <dbReference type="ChEBI" id="CHEBI:61560"/>
        <dbReference type="ChEBI" id="CHEBI:173112"/>
        <dbReference type="EC" id="2.7.7.7"/>
    </reaction>
</comment>
<dbReference type="GO" id="GO:0006260">
    <property type="term" value="P:DNA replication"/>
    <property type="evidence" value="ECO:0007669"/>
    <property type="project" value="UniProtKB-KW"/>
</dbReference>
<evidence type="ECO:0000259" key="11">
    <source>
        <dbReference type="SMART" id="SM00481"/>
    </source>
</evidence>
<evidence type="ECO:0000256" key="5">
    <source>
        <dbReference type="ARBA" id="ARBA00022679"/>
    </source>
</evidence>
<proteinExistence type="inferred from homology"/>
<dbReference type="NCBIfam" id="NF005298">
    <property type="entry name" value="PRK06826.1"/>
    <property type="match status" value="1"/>
</dbReference>
<dbReference type="AlphaFoldDB" id="A0AAU9E6J8"/>
<dbReference type="InterPro" id="IPR004805">
    <property type="entry name" value="DnaE2/DnaE/PolC"/>
</dbReference>
<dbReference type="GO" id="GO:0008408">
    <property type="term" value="F:3'-5' exonuclease activity"/>
    <property type="evidence" value="ECO:0007669"/>
    <property type="project" value="InterPro"/>
</dbReference>
<keyword evidence="6" id="KW-0548">Nucleotidyltransferase</keyword>
<evidence type="ECO:0000256" key="1">
    <source>
        <dbReference type="ARBA" id="ARBA00004496"/>
    </source>
</evidence>
<dbReference type="Pfam" id="PF17657">
    <property type="entry name" value="DNA_pol3_finger"/>
    <property type="match status" value="1"/>
</dbReference>
<dbReference type="Gene3D" id="1.10.10.1600">
    <property type="entry name" value="Bacterial DNA polymerase III alpha subunit, thumb domain"/>
    <property type="match status" value="1"/>
</dbReference>
<dbReference type="SUPFAM" id="SSF89550">
    <property type="entry name" value="PHP domain-like"/>
    <property type="match status" value="1"/>
</dbReference>
<comment type="subcellular location">
    <subcellularLocation>
        <location evidence="1">Cytoplasm</location>
    </subcellularLocation>
</comment>
<dbReference type="NCBIfam" id="NF004226">
    <property type="entry name" value="PRK05673.1"/>
    <property type="match status" value="1"/>
</dbReference>
<organism evidence="12 13">
    <name type="scientific">Helicovermis profundi</name>
    <dbReference type="NCBI Taxonomy" id="3065157"/>
    <lineage>
        <taxon>Bacteria</taxon>
        <taxon>Bacillati</taxon>
        <taxon>Bacillota</taxon>
        <taxon>Clostridia</taxon>
        <taxon>Helicovermis</taxon>
    </lineage>
</organism>
<accession>A0AAU9E6J8</accession>
<dbReference type="PANTHER" id="PTHR32294">
    <property type="entry name" value="DNA POLYMERASE III SUBUNIT ALPHA"/>
    <property type="match status" value="1"/>
</dbReference>
<dbReference type="CDD" id="cd04485">
    <property type="entry name" value="DnaE_OBF"/>
    <property type="match status" value="1"/>
</dbReference>
<dbReference type="InterPro" id="IPR003141">
    <property type="entry name" value="Pol/His_phosphatase_N"/>
</dbReference>
<dbReference type="Gene3D" id="1.10.150.870">
    <property type="match status" value="1"/>
</dbReference>
<dbReference type="InterPro" id="IPR004013">
    <property type="entry name" value="PHP_dom"/>
</dbReference>
<dbReference type="Gene3D" id="3.20.20.140">
    <property type="entry name" value="Metal-dependent hydrolases"/>
    <property type="match status" value="1"/>
</dbReference>
<comment type="function">
    <text evidence="9">DNA polymerase III is a complex, multichain enzyme responsible for most of the replicative synthesis in bacteria. This DNA polymerase also exhibits 3' to 5' exonuclease activity. The alpha chain is the DNA polymerase.</text>
</comment>
<dbReference type="EMBL" id="AP028654">
    <property type="protein sequence ID" value="BEP29745.1"/>
    <property type="molecule type" value="Genomic_DNA"/>
</dbReference>
<dbReference type="NCBIfam" id="TIGR00594">
    <property type="entry name" value="polc"/>
    <property type="match status" value="1"/>
</dbReference>
<dbReference type="Pfam" id="PF14579">
    <property type="entry name" value="HHH_6"/>
    <property type="match status" value="1"/>
</dbReference>